<protein>
    <submittedName>
        <fullName evidence="1">Uncharacterized protein</fullName>
    </submittedName>
</protein>
<gene>
    <name evidence="1" type="ORF">EVAR_32298_1</name>
</gene>
<name>A0A4C1WEQ3_EUMVA</name>
<sequence length="152" mass="16852">MCEPDRNIRAMERYGVVQLNKQLCGDATSLIVVRVKVVAQRRARAPDPPRRVAMCGGAVGVEQCTWQKTANEAYDGITPAVKTVLMVFPVIGAKMETSDRDEIERLFGALLIGGEYVRQIETLATYSENPKTARAMRSANVSVTKQNKHQFP</sequence>
<evidence type="ECO:0000313" key="1">
    <source>
        <dbReference type="EMBL" id="GBP48962.1"/>
    </source>
</evidence>
<keyword evidence="2" id="KW-1185">Reference proteome</keyword>
<evidence type="ECO:0000313" key="2">
    <source>
        <dbReference type="Proteomes" id="UP000299102"/>
    </source>
</evidence>
<organism evidence="1 2">
    <name type="scientific">Eumeta variegata</name>
    <name type="common">Bagworm moth</name>
    <name type="synonym">Eumeta japonica</name>
    <dbReference type="NCBI Taxonomy" id="151549"/>
    <lineage>
        <taxon>Eukaryota</taxon>
        <taxon>Metazoa</taxon>
        <taxon>Ecdysozoa</taxon>
        <taxon>Arthropoda</taxon>
        <taxon>Hexapoda</taxon>
        <taxon>Insecta</taxon>
        <taxon>Pterygota</taxon>
        <taxon>Neoptera</taxon>
        <taxon>Endopterygota</taxon>
        <taxon>Lepidoptera</taxon>
        <taxon>Glossata</taxon>
        <taxon>Ditrysia</taxon>
        <taxon>Tineoidea</taxon>
        <taxon>Psychidae</taxon>
        <taxon>Oiketicinae</taxon>
        <taxon>Eumeta</taxon>
    </lineage>
</organism>
<proteinExistence type="predicted"/>
<dbReference type="Proteomes" id="UP000299102">
    <property type="component" value="Unassembled WGS sequence"/>
</dbReference>
<reference evidence="1 2" key="1">
    <citation type="journal article" date="2019" name="Commun. Biol.">
        <title>The bagworm genome reveals a unique fibroin gene that provides high tensile strength.</title>
        <authorList>
            <person name="Kono N."/>
            <person name="Nakamura H."/>
            <person name="Ohtoshi R."/>
            <person name="Tomita M."/>
            <person name="Numata K."/>
            <person name="Arakawa K."/>
        </authorList>
    </citation>
    <scope>NUCLEOTIDE SEQUENCE [LARGE SCALE GENOMIC DNA]</scope>
</reference>
<dbReference type="AlphaFoldDB" id="A0A4C1WEQ3"/>
<dbReference type="OrthoDB" id="9997853at2759"/>
<accession>A0A4C1WEQ3</accession>
<comment type="caution">
    <text evidence="1">The sequence shown here is derived from an EMBL/GenBank/DDBJ whole genome shotgun (WGS) entry which is preliminary data.</text>
</comment>
<dbReference type="EMBL" id="BGZK01000534">
    <property type="protein sequence ID" value="GBP48962.1"/>
    <property type="molecule type" value="Genomic_DNA"/>
</dbReference>